<dbReference type="InterPro" id="IPR040758">
    <property type="entry name" value="PrmC_N"/>
</dbReference>
<evidence type="ECO:0000313" key="7">
    <source>
        <dbReference type="EMBL" id="EMR01066.1"/>
    </source>
</evidence>
<protein>
    <recommendedName>
        <fullName evidence="4">Release factor glutamine methyltransferase</fullName>
        <shortName evidence="4">RF MTase</shortName>
        <ecNumber evidence="4">2.1.1.297</ecNumber>
    </recommendedName>
    <alternativeName>
        <fullName evidence="4">N5-glutamine methyltransferase PrmC</fullName>
    </alternativeName>
    <alternativeName>
        <fullName evidence="4">Protein-(glutamine-N5) MTase PrmC</fullName>
    </alternativeName>
    <alternativeName>
        <fullName evidence="4">Protein-glutamine N-methyltransferase PrmC</fullName>
    </alternativeName>
</protein>
<dbReference type="PROSITE" id="PS00092">
    <property type="entry name" value="N6_MTASE"/>
    <property type="match status" value="1"/>
</dbReference>
<evidence type="ECO:0000259" key="6">
    <source>
        <dbReference type="Pfam" id="PF17827"/>
    </source>
</evidence>
<dbReference type="Proteomes" id="UP000011910">
    <property type="component" value="Unassembled WGS sequence"/>
</dbReference>
<dbReference type="Pfam" id="PF17827">
    <property type="entry name" value="PrmC_N"/>
    <property type="match status" value="1"/>
</dbReference>
<dbReference type="InterPro" id="IPR029063">
    <property type="entry name" value="SAM-dependent_MTases_sf"/>
</dbReference>
<dbReference type="STRING" id="1279009.ADICEAN_03814"/>
<sequence>MHTAGPLYRSTYQQLTPLGESASQQAYWLLEGIVGISLMDVVLDKKIALSAQQEQLLQQAIARLLRHEPLQYVLGVANFRGHDFVVSPAVLIPRPETEELVQRILERHQQQHPLRILDVCTGSGCIALSLAKELPGASVWATDISPEALAIAEQNRQRLGVEVQLLQADALQAPFPAEELDVVVSNPPYVRQSEADKMQPNVLDWEPHLALFVPDEDALRFYRAIAREAAKKLKKGGWLYVEINEAYGHEVAGLLQQLGFGQVQVLPDLQGKARMVEGILG</sequence>
<keyword evidence="7" id="KW-0689">Ribosomal protein</keyword>
<comment type="catalytic activity">
    <reaction evidence="4">
        <text>L-glutaminyl-[peptide chain release factor] + S-adenosyl-L-methionine = N(5)-methyl-L-glutaminyl-[peptide chain release factor] + S-adenosyl-L-homocysteine + H(+)</text>
        <dbReference type="Rhea" id="RHEA:42896"/>
        <dbReference type="Rhea" id="RHEA-COMP:10271"/>
        <dbReference type="Rhea" id="RHEA-COMP:10272"/>
        <dbReference type="ChEBI" id="CHEBI:15378"/>
        <dbReference type="ChEBI" id="CHEBI:30011"/>
        <dbReference type="ChEBI" id="CHEBI:57856"/>
        <dbReference type="ChEBI" id="CHEBI:59789"/>
        <dbReference type="ChEBI" id="CHEBI:61891"/>
        <dbReference type="EC" id="2.1.1.297"/>
    </reaction>
</comment>
<proteinExistence type="inferred from homology"/>
<dbReference type="AlphaFoldDB" id="M7N1H1"/>
<comment type="caution">
    <text evidence="7">The sequence shown here is derived from an EMBL/GenBank/DDBJ whole genome shotgun (WGS) entry which is preliminary data.</text>
</comment>
<keyword evidence="1 4" id="KW-0489">Methyltransferase</keyword>
<dbReference type="CDD" id="cd02440">
    <property type="entry name" value="AdoMet_MTases"/>
    <property type="match status" value="1"/>
</dbReference>
<dbReference type="InterPro" id="IPR019874">
    <property type="entry name" value="RF_methyltr_PrmC"/>
</dbReference>
<evidence type="ECO:0000259" key="5">
    <source>
        <dbReference type="Pfam" id="PF13649"/>
    </source>
</evidence>
<dbReference type="EC" id="2.1.1.297" evidence="4"/>
<feature type="binding site" evidence="4">
    <location>
        <position position="143"/>
    </location>
    <ligand>
        <name>S-adenosyl-L-methionine</name>
        <dbReference type="ChEBI" id="CHEBI:59789"/>
    </ligand>
</feature>
<dbReference type="NCBIfam" id="TIGR00536">
    <property type="entry name" value="hemK_fam"/>
    <property type="match status" value="1"/>
</dbReference>
<feature type="domain" description="Release factor glutamine methyltransferase N-terminal" evidence="6">
    <location>
        <begin position="12"/>
        <end position="75"/>
    </location>
</feature>
<dbReference type="GO" id="GO:0003676">
    <property type="term" value="F:nucleic acid binding"/>
    <property type="evidence" value="ECO:0007669"/>
    <property type="project" value="InterPro"/>
</dbReference>
<comment type="function">
    <text evidence="4">Methylates the class 1 translation termination release factors RF1/PrfA and RF2/PrfB on the glutamine residue of the universally conserved GGQ motif.</text>
</comment>
<dbReference type="InterPro" id="IPR004556">
    <property type="entry name" value="HemK-like"/>
</dbReference>
<reference evidence="7 8" key="1">
    <citation type="journal article" date="2013" name="Genome Announc.">
        <title>Draft Genome Sequence of Cesiribacter andamanensis Strain AMV16T, Isolated from a Soil Sample from a Mud Volcano in the Andaman Islands, India.</title>
        <authorList>
            <person name="Shivaji S."/>
            <person name="Ara S."/>
            <person name="Begum Z."/>
            <person name="Srinivas T.N."/>
            <person name="Singh A."/>
            <person name="Kumar Pinnaka A."/>
        </authorList>
    </citation>
    <scope>NUCLEOTIDE SEQUENCE [LARGE SCALE GENOMIC DNA]</scope>
    <source>
        <strain evidence="7 8">AMV16</strain>
    </source>
</reference>
<dbReference type="PANTHER" id="PTHR18895:SF74">
    <property type="entry name" value="MTRF1L RELEASE FACTOR GLUTAMINE METHYLTRANSFERASE"/>
    <property type="match status" value="1"/>
</dbReference>
<evidence type="ECO:0000313" key="8">
    <source>
        <dbReference type="Proteomes" id="UP000011910"/>
    </source>
</evidence>
<dbReference type="GO" id="GO:0102559">
    <property type="term" value="F:peptide chain release factor N(5)-glutamine methyltransferase activity"/>
    <property type="evidence" value="ECO:0007669"/>
    <property type="project" value="UniProtKB-EC"/>
</dbReference>
<organism evidence="7 8">
    <name type="scientific">Cesiribacter andamanensis AMV16</name>
    <dbReference type="NCBI Taxonomy" id="1279009"/>
    <lineage>
        <taxon>Bacteria</taxon>
        <taxon>Pseudomonadati</taxon>
        <taxon>Bacteroidota</taxon>
        <taxon>Cytophagia</taxon>
        <taxon>Cytophagales</taxon>
        <taxon>Cesiribacteraceae</taxon>
        <taxon>Cesiribacter</taxon>
    </lineage>
</organism>
<dbReference type="GO" id="GO:0005840">
    <property type="term" value="C:ribosome"/>
    <property type="evidence" value="ECO:0007669"/>
    <property type="project" value="UniProtKB-KW"/>
</dbReference>
<dbReference type="Gene3D" id="1.10.8.10">
    <property type="entry name" value="DNA helicase RuvA subunit, C-terminal domain"/>
    <property type="match status" value="1"/>
</dbReference>
<dbReference type="EMBL" id="AODQ01000150">
    <property type="protein sequence ID" value="EMR01066.1"/>
    <property type="molecule type" value="Genomic_DNA"/>
</dbReference>
<dbReference type="InterPro" id="IPR050320">
    <property type="entry name" value="N5-glutamine_MTase"/>
</dbReference>
<name>M7N1H1_9BACT</name>
<keyword evidence="7" id="KW-0687">Ribonucleoprotein</keyword>
<feature type="domain" description="Methyltransferase" evidence="5">
    <location>
        <begin position="116"/>
        <end position="186"/>
    </location>
</feature>
<dbReference type="HAMAP" id="MF_02126">
    <property type="entry name" value="RF_methyltr_PrmC"/>
    <property type="match status" value="1"/>
</dbReference>
<dbReference type="GO" id="GO:0032259">
    <property type="term" value="P:methylation"/>
    <property type="evidence" value="ECO:0007669"/>
    <property type="project" value="UniProtKB-KW"/>
</dbReference>
<dbReference type="Pfam" id="PF13649">
    <property type="entry name" value="Methyltransf_25"/>
    <property type="match status" value="1"/>
</dbReference>
<keyword evidence="8" id="KW-1185">Reference proteome</keyword>
<dbReference type="InterPro" id="IPR002052">
    <property type="entry name" value="DNA_methylase_N6_adenine_CS"/>
</dbReference>
<dbReference type="RefSeq" id="WP_009197193.1">
    <property type="nucleotide sequence ID" value="NZ_AODQ01000150.1"/>
</dbReference>
<feature type="binding site" evidence="4">
    <location>
        <position position="186"/>
    </location>
    <ligand>
        <name>S-adenosyl-L-methionine</name>
        <dbReference type="ChEBI" id="CHEBI:59789"/>
    </ligand>
</feature>
<comment type="similarity">
    <text evidence="4">Belongs to the protein N5-glutamine methyltransferase family. PrmC subfamily.</text>
</comment>
<dbReference type="NCBIfam" id="TIGR03534">
    <property type="entry name" value="RF_mod_PrmC"/>
    <property type="match status" value="1"/>
</dbReference>
<dbReference type="PATRIC" id="fig|1279009.4.peg.3859"/>
<evidence type="ECO:0000256" key="4">
    <source>
        <dbReference type="HAMAP-Rule" id="MF_02126"/>
    </source>
</evidence>
<keyword evidence="2 4" id="KW-0808">Transferase</keyword>
<dbReference type="SUPFAM" id="SSF53335">
    <property type="entry name" value="S-adenosyl-L-methionine-dependent methyltransferases"/>
    <property type="match status" value="1"/>
</dbReference>
<keyword evidence="3 4" id="KW-0949">S-adenosyl-L-methionine</keyword>
<evidence type="ECO:0000256" key="3">
    <source>
        <dbReference type="ARBA" id="ARBA00022691"/>
    </source>
</evidence>
<evidence type="ECO:0000256" key="1">
    <source>
        <dbReference type="ARBA" id="ARBA00022603"/>
    </source>
</evidence>
<dbReference type="InterPro" id="IPR041698">
    <property type="entry name" value="Methyltransf_25"/>
</dbReference>
<feature type="binding site" evidence="4">
    <location>
        <begin position="186"/>
        <end position="189"/>
    </location>
    <ligand>
        <name>substrate</name>
    </ligand>
</feature>
<accession>M7N1H1</accession>
<dbReference type="OrthoDB" id="9800643at2"/>
<dbReference type="PANTHER" id="PTHR18895">
    <property type="entry name" value="HEMK METHYLTRANSFERASE"/>
    <property type="match status" value="1"/>
</dbReference>
<dbReference type="Gene3D" id="3.40.50.150">
    <property type="entry name" value="Vaccinia Virus protein VP39"/>
    <property type="match status" value="1"/>
</dbReference>
<dbReference type="eggNOG" id="COG2890">
    <property type="taxonomic scope" value="Bacteria"/>
</dbReference>
<gene>
    <name evidence="7" type="primary">prmB</name>
    <name evidence="4" type="synonym">prmC</name>
    <name evidence="7" type="ORF">ADICEAN_03814</name>
</gene>
<evidence type="ECO:0000256" key="2">
    <source>
        <dbReference type="ARBA" id="ARBA00022679"/>
    </source>
</evidence>
<comment type="caution">
    <text evidence="4">Lacks conserved residue(s) required for the propagation of feature annotation.</text>
</comment>